<sequence>MAKKKSLRYYEEMKTSYMFPSLHPDIQNTVSDEIISCWFNLVDSSRDAKKTFSTHVLGDL</sequence>
<dbReference type="EMBL" id="ML996166">
    <property type="protein sequence ID" value="KAF2733141.1"/>
    <property type="molecule type" value="Genomic_DNA"/>
</dbReference>
<protein>
    <submittedName>
        <fullName evidence="1">Uncharacterized protein</fullName>
    </submittedName>
</protein>
<dbReference type="AlphaFoldDB" id="A0A9P4V1E9"/>
<organism evidence="1 2">
    <name type="scientific">Polyplosphaeria fusca</name>
    <dbReference type="NCBI Taxonomy" id="682080"/>
    <lineage>
        <taxon>Eukaryota</taxon>
        <taxon>Fungi</taxon>
        <taxon>Dikarya</taxon>
        <taxon>Ascomycota</taxon>
        <taxon>Pezizomycotina</taxon>
        <taxon>Dothideomycetes</taxon>
        <taxon>Pleosporomycetidae</taxon>
        <taxon>Pleosporales</taxon>
        <taxon>Tetraplosphaeriaceae</taxon>
        <taxon>Polyplosphaeria</taxon>
    </lineage>
</organism>
<name>A0A9P4V1E9_9PLEO</name>
<keyword evidence="2" id="KW-1185">Reference proteome</keyword>
<reference evidence="1" key="1">
    <citation type="journal article" date="2020" name="Stud. Mycol.">
        <title>101 Dothideomycetes genomes: a test case for predicting lifestyles and emergence of pathogens.</title>
        <authorList>
            <person name="Haridas S."/>
            <person name="Albert R."/>
            <person name="Binder M."/>
            <person name="Bloem J."/>
            <person name="Labutti K."/>
            <person name="Salamov A."/>
            <person name="Andreopoulos B."/>
            <person name="Baker S."/>
            <person name="Barry K."/>
            <person name="Bills G."/>
            <person name="Bluhm B."/>
            <person name="Cannon C."/>
            <person name="Castanera R."/>
            <person name="Culley D."/>
            <person name="Daum C."/>
            <person name="Ezra D."/>
            <person name="Gonzalez J."/>
            <person name="Henrissat B."/>
            <person name="Kuo A."/>
            <person name="Liang C."/>
            <person name="Lipzen A."/>
            <person name="Lutzoni F."/>
            <person name="Magnuson J."/>
            <person name="Mondo S."/>
            <person name="Nolan M."/>
            <person name="Ohm R."/>
            <person name="Pangilinan J."/>
            <person name="Park H.-J."/>
            <person name="Ramirez L."/>
            <person name="Alfaro M."/>
            <person name="Sun H."/>
            <person name="Tritt A."/>
            <person name="Yoshinaga Y."/>
            <person name="Zwiers L.-H."/>
            <person name="Turgeon B."/>
            <person name="Goodwin S."/>
            <person name="Spatafora J."/>
            <person name="Crous P."/>
            <person name="Grigoriev I."/>
        </authorList>
    </citation>
    <scope>NUCLEOTIDE SEQUENCE</scope>
    <source>
        <strain evidence="1">CBS 125425</strain>
    </source>
</reference>
<comment type="caution">
    <text evidence="1">The sequence shown here is derived from an EMBL/GenBank/DDBJ whole genome shotgun (WGS) entry which is preliminary data.</text>
</comment>
<dbReference type="OrthoDB" id="8121437at2759"/>
<dbReference type="Proteomes" id="UP000799444">
    <property type="component" value="Unassembled WGS sequence"/>
</dbReference>
<evidence type="ECO:0000313" key="2">
    <source>
        <dbReference type="Proteomes" id="UP000799444"/>
    </source>
</evidence>
<accession>A0A9P4V1E9</accession>
<evidence type="ECO:0000313" key="1">
    <source>
        <dbReference type="EMBL" id="KAF2733141.1"/>
    </source>
</evidence>
<proteinExistence type="predicted"/>
<gene>
    <name evidence="1" type="ORF">EJ04DRAFT_513466</name>
</gene>